<reference evidence="1 3" key="1">
    <citation type="journal article" date="2019" name="Emerg. Microbes Infect.">
        <title>Comprehensive subspecies identification of 175 nontuberculous mycobacteria species based on 7547 genomic profiles.</title>
        <authorList>
            <person name="Matsumoto Y."/>
            <person name="Kinjo T."/>
            <person name="Motooka D."/>
            <person name="Nabeya D."/>
            <person name="Jung N."/>
            <person name="Uechi K."/>
            <person name="Horii T."/>
            <person name="Iida T."/>
            <person name="Fujita J."/>
            <person name="Nakamura S."/>
        </authorList>
    </citation>
    <scope>NUCLEOTIDE SEQUENCE [LARGE SCALE GENOMIC DNA]</scope>
    <source>
        <strain evidence="1 3">JCM 15653</strain>
    </source>
</reference>
<dbReference type="InterPro" id="IPR035985">
    <property type="entry name" value="Ubiquitin-activating_enz"/>
</dbReference>
<dbReference type="EMBL" id="CP060016">
    <property type="protein sequence ID" value="UNB98088.1"/>
    <property type="molecule type" value="Genomic_DNA"/>
</dbReference>
<dbReference type="AlphaFoldDB" id="A0AAX2ZS80"/>
<reference evidence="2 4" key="3">
    <citation type="journal article" date="2022" name="BMC Genomics">
        <title>Comparative genome analysis of mycobacteria focusing on tRNA and non-coding RNA.</title>
        <authorList>
            <person name="Behra P.R.K."/>
            <person name="Pettersson B.M.F."/>
            <person name="Ramesh M."/>
            <person name="Das S."/>
            <person name="Dasgupta S."/>
            <person name="Kirsebom L.A."/>
        </authorList>
    </citation>
    <scope>NUCLEOTIDE SEQUENCE [LARGE SCALE GENOMIC DNA]</scope>
    <source>
        <strain evidence="2 4">DSM 44677</strain>
    </source>
</reference>
<dbReference type="EMBL" id="AP022579">
    <property type="protein sequence ID" value="BBX93848.1"/>
    <property type="molecule type" value="Genomic_DNA"/>
</dbReference>
<dbReference type="GO" id="GO:0008641">
    <property type="term" value="F:ubiquitin-like modifier activating enzyme activity"/>
    <property type="evidence" value="ECO:0007669"/>
    <property type="project" value="InterPro"/>
</dbReference>
<keyword evidence="3" id="KW-1185">Reference proteome</keyword>
<name>A0AAX2ZS80_9MYCO</name>
<dbReference type="Proteomes" id="UP000466683">
    <property type="component" value="Chromosome"/>
</dbReference>
<gene>
    <name evidence="2" type="ORF">H5U98_21335</name>
    <name evidence="1" type="ORF">MBOE_54970</name>
</gene>
<dbReference type="Proteomes" id="UP001162885">
    <property type="component" value="Chromosome"/>
</dbReference>
<evidence type="ECO:0000313" key="1">
    <source>
        <dbReference type="EMBL" id="BBX93848.1"/>
    </source>
</evidence>
<protein>
    <submittedName>
        <fullName evidence="2">Cyclodehydratase</fullName>
    </submittedName>
</protein>
<evidence type="ECO:0000313" key="3">
    <source>
        <dbReference type="Proteomes" id="UP000466683"/>
    </source>
</evidence>
<dbReference type="Gene3D" id="3.40.50.720">
    <property type="entry name" value="NAD(P)-binding Rossmann-like Domain"/>
    <property type="match status" value="1"/>
</dbReference>
<evidence type="ECO:0000313" key="4">
    <source>
        <dbReference type="Proteomes" id="UP001162885"/>
    </source>
</evidence>
<sequence>MTRYVLAAGRQILLRPDEAVQVGWDPRRAVLVRPPAGMSQNQLAGLLRILQAGATRDELVDELVMAAASFDDGAAIDELLAALTETGLLTAVPTRRARRVRAASIRVHGRGPLSELLANGLRCSGAKVRCSANPHTGNVATSTDLVVLADDQLTDPRLLQDLHRDGIAHLSVCVRDGAGLVGPLVIPGLTSCLHCADLHRTERDAAWPALATQLRGAVGSASRSTILATAALAMRQVDLVIRAVGHTGGDQPAPEAPPTLNTTLQLDPEGYSIVARRWSRHPDCPC</sequence>
<organism evidence="2 4">
    <name type="scientific">Mycolicibacterium boenickei</name>
    <dbReference type="NCBI Taxonomy" id="146017"/>
    <lineage>
        <taxon>Bacteria</taxon>
        <taxon>Bacillati</taxon>
        <taxon>Actinomycetota</taxon>
        <taxon>Actinomycetes</taxon>
        <taxon>Mycobacteriales</taxon>
        <taxon>Mycobacteriaceae</taxon>
        <taxon>Mycolicibacterium</taxon>
    </lineage>
</organism>
<accession>A0AAX2ZS80</accession>
<reference evidence="1" key="2">
    <citation type="submission" date="2020-02" db="EMBL/GenBank/DDBJ databases">
        <authorList>
            <person name="Matsumoto Y."/>
            <person name="Kinjo T."/>
            <person name="Motooka D."/>
            <person name="Nabeya D."/>
            <person name="Jung N."/>
            <person name="Uechi K."/>
            <person name="Horii T."/>
            <person name="Iida T."/>
            <person name="Fujita J."/>
            <person name="Nakamura S."/>
        </authorList>
    </citation>
    <scope>NUCLEOTIDE SEQUENCE</scope>
    <source>
        <strain evidence="1">JCM 15653</strain>
    </source>
</reference>
<dbReference type="RefSeq" id="WP_077743613.1">
    <property type="nucleotide sequence ID" value="NZ_AP022579.1"/>
</dbReference>
<proteinExistence type="predicted"/>
<dbReference type="SUPFAM" id="SSF69572">
    <property type="entry name" value="Activating enzymes of the ubiquitin-like proteins"/>
    <property type="match status" value="1"/>
</dbReference>
<evidence type="ECO:0000313" key="2">
    <source>
        <dbReference type="EMBL" id="UNB98088.1"/>
    </source>
</evidence>